<proteinExistence type="predicted"/>
<keyword evidence="3" id="KW-1185">Reference proteome</keyword>
<dbReference type="Gene3D" id="3.40.970.10">
    <property type="entry name" value="Ribonuclease H1, N-terminal domain"/>
    <property type="match status" value="1"/>
</dbReference>
<dbReference type="Pfam" id="PF01693">
    <property type="entry name" value="Cauli_VI"/>
    <property type="match status" value="1"/>
</dbReference>
<dbReference type="InterPro" id="IPR011320">
    <property type="entry name" value="RNase_H1_N"/>
</dbReference>
<feature type="domain" description="Ribonuclease H1 N-terminal" evidence="1">
    <location>
        <begin position="207"/>
        <end position="239"/>
    </location>
</feature>
<sequence length="262" mass="27900">MHPHRPPTSQRAGGESNLNVLVTLLEHLELSPADSETLASILVAKSLNAGSVISSEATALVEPTSPVPLKSTIYATAAFPSSPSASSGTGPIVPSSPSSWDTFGLHSSFGSLEPQLPLTPATSLTSAYIDELLDPTLATSSMWTGPTTPIAFTLITSPQSKPKEYVIYHMDLEYEEALASCVDECFLHQYHSIYYNIPVKLNPKAQFYCVTKGTHIGVFNGWDQAAAKVLGVSGMVFYRISSLAAGLENIQTAIEVGQASRV</sequence>
<protein>
    <recommendedName>
        <fullName evidence="1">Ribonuclease H1 N-terminal domain-containing protein</fullName>
    </recommendedName>
</protein>
<gene>
    <name evidence="2" type="ORF">SCLCIDRAFT_25905</name>
</gene>
<dbReference type="OrthoDB" id="3270804at2759"/>
<dbReference type="Proteomes" id="UP000053989">
    <property type="component" value="Unassembled WGS sequence"/>
</dbReference>
<evidence type="ECO:0000259" key="1">
    <source>
        <dbReference type="Pfam" id="PF01693"/>
    </source>
</evidence>
<accession>A0A0C3A954</accession>
<dbReference type="AlphaFoldDB" id="A0A0C3A954"/>
<reference evidence="2 3" key="1">
    <citation type="submission" date="2014-04" db="EMBL/GenBank/DDBJ databases">
        <authorList>
            <consortium name="DOE Joint Genome Institute"/>
            <person name="Kuo A."/>
            <person name="Kohler A."/>
            <person name="Nagy L.G."/>
            <person name="Floudas D."/>
            <person name="Copeland A."/>
            <person name="Barry K.W."/>
            <person name="Cichocki N."/>
            <person name="Veneault-Fourrey C."/>
            <person name="LaButti K."/>
            <person name="Lindquist E.A."/>
            <person name="Lipzen A."/>
            <person name="Lundell T."/>
            <person name="Morin E."/>
            <person name="Murat C."/>
            <person name="Sun H."/>
            <person name="Tunlid A."/>
            <person name="Henrissat B."/>
            <person name="Grigoriev I.V."/>
            <person name="Hibbett D.S."/>
            <person name="Martin F."/>
            <person name="Nordberg H.P."/>
            <person name="Cantor M.N."/>
            <person name="Hua S.X."/>
        </authorList>
    </citation>
    <scope>NUCLEOTIDE SEQUENCE [LARGE SCALE GENOMIC DNA]</scope>
    <source>
        <strain evidence="2 3">Foug A</strain>
    </source>
</reference>
<dbReference type="SUPFAM" id="SSF55658">
    <property type="entry name" value="L9 N-domain-like"/>
    <property type="match status" value="1"/>
</dbReference>
<name>A0A0C3A954_9AGAM</name>
<dbReference type="InParanoid" id="A0A0C3A954"/>
<dbReference type="EMBL" id="KN822052">
    <property type="protein sequence ID" value="KIM61417.1"/>
    <property type="molecule type" value="Genomic_DNA"/>
</dbReference>
<dbReference type="InterPro" id="IPR037056">
    <property type="entry name" value="RNase_H1_N_sf"/>
</dbReference>
<evidence type="ECO:0000313" key="2">
    <source>
        <dbReference type="EMBL" id="KIM61417.1"/>
    </source>
</evidence>
<organism evidence="2 3">
    <name type="scientific">Scleroderma citrinum Foug A</name>
    <dbReference type="NCBI Taxonomy" id="1036808"/>
    <lineage>
        <taxon>Eukaryota</taxon>
        <taxon>Fungi</taxon>
        <taxon>Dikarya</taxon>
        <taxon>Basidiomycota</taxon>
        <taxon>Agaricomycotina</taxon>
        <taxon>Agaricomycetes</taxon>
        <taxon>Agaricomycetidae</taxon>
        <taxon>Boletales</taxon>
        <taxon>Sclerodermatineae</taxon>
        <taxon>Sclerodermataceae</taxon>
        <taxon>Scleroderma</taxon>
    </lineage>
</organism>
<dbReference type="HOGENOM" id="CLU_1062304_0_0_1"/>
<reference evidence="3" key="2">
    <citation type="submission" date="2015-01" db="EMBL/GenBank/DDBJ databases">
        <title>Evolutionary Origins and Diversification of the Mycorrhizal Mutualists.</title>
        <authorList>
            <consortium name="DOE Joint Genome Institute"/>
            <consortium name="Mycorrhizal Genomics Consortium"/>
            <person name="Kohler A."/>
            <person name="Kuo A."/>
            <person name="Nagy L.G."/>
            <person name="Floudas D."/>
            <person name="Copeland A."/>
            <person name="Barry K.W."/>
            <person name="Cichocki N."/>
            <person name="Veneault-Fourrey C."/>
            <person name="LaButti K."/>
            <person name="Lindquist E.A."/>
            <person name="Lipzen A."/>
            <person name="Lundell T."/>
            <person name="Morin E."/>
            <person name="Murat C."/>
            <person name="Riley R."/>
            <person name="Ohm R."/>
            <person name="Sun H."/>
            <person name="Tunlid A."/>
            <person name="Henrissat B."/>
            <person name="Grigoriev I.V."/>
            <person name="Hibbett D.S."/>
            <person name="Martin F."/>
        </authorList>
    </citation>
    <scope>NUCLEOTIDE SEQUENCE [LARGE SCALE GENOMIC DNA]</scope>
    <source>
        <strain evidence="3">Foug A</strain>
    </source>
</reference>
<dbReference type="InterPro" id="IPR009027">
    <property type="entry name" value="Ribosomal_bL9/RNase_H1_N"/>
</dbReference>
<evidence type="ECO:0000313" key="3">
    <source>
        <dbReference type="Proteomes" id="UP000053989"/>
    </source>
</evidence>